<evidence type="ECO:0000256" key="3">
    <source>
        <dbReference type="ARBA" id="ARBA00022989"/>
    </source>
</evidence>
<evidence type="ECO:0000256" key="1">
    <source>
        <dbReference type="ARBA" id="ARBA00004651"/>
    </source>
</evidence>
<evidence type="ECO:0000256" key="4">
    <source>
        <dbReference type="ARBA" id="ARBA00023136"/>
    </source>
</evidence>
<keyword evidence="4 5" id="KW-0472">Membrane</keyword>
<feature type="domain" description="Major facilitator superfamily (MFS) profile" evidence="6">
    <location>
        <begin position="4"/>
        <end position="386"/>
    </location>
</feature>
<evidence type="ECO:0000313" key="8">
    <source>
        <dbReference type="Proteomes" id="UP000549616"/>
    </source>
</evidence>
<feature type="transmembrane region" description="Helical" evidence="5">
    <location>
        <begin position="210"/>
        <end position="230"/>
    </location>
</feature>
<dbReference type="InterPro" id="IPR005828">
    <property type="entry name" value="MFS_sugar_transport-like"/>
</dbReference>
<feature type="transmembrane region" description="Helical" evidence="5">
    <location>
        <begin position="163"/>
        <end position="181"/>
    </location>
</feature>
<proteinExistence type="predicted"/>
<dbReference type="Pfam" id="PF00083">
    <property type="entry name" value="Sugar_tr"/>
    <property type="match status" value="1"/>
</dbReference>
<protein>
    <submittedName>
        <fullName evidence="7">MFS family permease</fullName>
    </submittedName>
</protein>
<keyword evidence="8" id="KW-1185">Reference proteome</keyword>
<feature type="transmembrane region" description="Helical" evidence="5">
    <location>
        <begin position="39"/>
        <end position="58"/>
    </location>
</feature>
<keyword evidence="3 5" id="KW-1133">Transmembrane helix</keyword>
<dbReference type="RefSeq" id="WP_312861203.1">
    <property type="nucleotide sequence ID" value="NZ_JACCFK010000002.1"/>
</dbReference>
<dbReference type="SUPFAM" id="SSF103473">
    <property type="entry name" value="MFS general substrate transporter"/>
    <property type="match status" value="1"/>
</dbReference>
<feature type="transmembrane region" description="Helical" evidence="5">
    <location>
        <begin position="130"/>
        <end position="151"/>
    </location>
</feature>
<dbReference type="GO" id="GO:0005886">
    <property type="term" value="C:plasma membrane"/>
    <property type="evidence" value="ECO:0007669"/>
    <property type="project" value="UniProtKB-SubCell"/>
</dbReference>
<evidence type="ECO:0000313" key="7">
    <source>
        <dbReference type="EMBL" id="NYI92438.1"/>
    </source>
</evidence>
<gene>
    <name evidence="7" type="ORF">HNR02_005813</name>
</gene>
<dbReference type="PROSITE" id="PS50850">
    <property type="entry name" value="MFS"/>
    <property type="match status" value="1"/>
</dbReference>
<dbReference type="PANTHER" id="PTHR23526:SF4">
    <property type="entry name" value="INTEGRAL MEMBRANE TRANSPORT PROTEIN"/>
    <property type="match status" value="1"/>
</dbReference>
<dbReference type="Gene3D" id="1.20.1250.20">
    <property type="entry name" value="MFS general substrate transporter like domains"/>
    <property type="match status" value="1"/>
</dbReference>
<feature type="transmembrane region" description="Helical" evidence="5">
    <location>
        <begin position="95"/>
        <end position="118"/>
    </location>
</feature>
<sequence length="386" mass="39182">MRRQLWVLLAHSVLTQAVTFVLRPATSYRALELDVPPGWLGVLSGSFALVPLVLALPAGHLVDRVGERRLMVTGALLMTAAGAAFLTLGGSVPGLIASSVLLGAGHLCAVVGQQAMVANTTASARMDSAFGYYTFAASLGQAFGPLLIVAFGGSQAIPHTTPIFRGATVIAVALLACSLAVRTRPSTMAEKAAGPITVTALLRLPGLFRALMISCVVLAAVDISLVYLPALGAERGIASGVIGVLLGLRATASMVSRLLLGRATKVLGRRRLLILSIAAAAVGLGAAAVPMPVWLLALVIVVAGLGLGVGQPLTMSWLAESTPPGARGRAMSLRLTGNRAGQVIVPGAIGLVASGLGAAGVLSVTAFGLAWAGVSARKLAIDRPPR</sequence>
<feature type="transmembrane region" description="Helical" evidence="5">
    <location>
        <begin position="236"/>
        <end position="260"/>
    </location>
</feature>
<comment type="subcellular location">
    <subcellularLocation>
        <location evidence="1">Cell membrane</location>
        <topology evidence="1">Multi-pass membrane protein</topology>
    </subcellularLocation>
</comment>
<organism evidence="7 8">
    <name type="scientific">Amycolatopsis endophytica</name>
    <dbReference type="NCBI Taxonomy" id="860233"/>
    <lineage>
        <taxon>Bacteria</taxon>
        <taxon>Bacillati</taxon>
        <taxon>Actinomycetota</taxon>
        <taxon>Actinomycetes</taxon>
        <taxon>Pseudonocardiales</taxon>
        <taxon>Pseudonocardiaceae</taxon>
        <taxon>Amycolatopsis</taxon>
    </lineage>
</organism>
<dbReference type="AlphaFoldDB" id="A0A853BAP3"/>
<dbReference type="PANTHER" id="PTHR23526">
    <property type="entry name" value="INTEGRAL MEMBRANE TRANSPORT PROTEIN-RELATED"/>
    <property type="match status" value="1"/>
</dbReference>
<feature type="transmembrane region" description="Helical" evidence="5">
    <location>
        <begin position="295"/>
        <end position="319"/>
    </location>
</feature>
<dbReference type="EMBL" id="JACCFK010000002">
    <property type="protein sequence ID" value="NYI92438.1"/>
    <property type="molecule type" value="Genomic_DNA"/>
</dbReference>
<comment type="caution">
    <text evidence="7">The sequence shown here is derived from an EMBL/GenBank/DDBJ whole genome shotgun (WGS) entry which is preliminary data.</text>
</comment>
<evidence type="ECO:0000259" key="6">
    <source>
        <dbReference type="PROSITE" id="PS50850"/>
    </source>
</evidence>
<dbReference type="GO" id="GO:0022857">
    <property type="term" value="F:transmembrane transporter activity"/>
    <property type="evidence" value="ECO:0007669"/>
    <property type="project" value="InterPro"/>
</dbReference>
<feature type="transmembrane region" description="Helical" evidence="5">
    <location>
        <begin position="340"/>
        <end position="373"/>
    </location>
</feature>
<evidence type="ECO:0000256" key="5">
    <source>
        <dbReference type="SAM" id="Phobius"/>
    </source>
</evidence>
<accession>A0A853BAP3</accession>
<reference evidence="7 8" key="1">
    <citation type="submission" date="2020-07" db="EMBL/GenBank/DDBJ databases">
        <title>Sequencing the genomes of 1000 actinobacteria strains.</title>
        <authorList>
            <person name="Klenk H.-P."/>
        </authorList>
    </citation>
    <scope>NUCLEOTIDE SEQUENCE [LARGE SCALE GENOMIC DNA]</scope>
    <source>
        <strain evidence="7 8">DSM 104006</strain>
    </source>
</reference>
<dbReference type="Pfam" id="PF07690">
    <property type="entry name" value="MFS_1"/>
    <property type="match status" value="1"/>
</dbReference>
<evidence type="ECO:0000256" key="2">
    <source>
        <dbReference type="ARBA" id="ARBA00022692"/>
    </source>
</evidence>
<dbReference type="InterPro" id="IPR052528">
    <property type="entry name" value="Sugar_transport-like"/>
</dbReference>
<dbReference type="Proteomes" id="UP000549616">
    <property type="component" value="Unassembled WGS sequence"/>
</dbReference>
<name>A0A853BAP3_9PSEU</name>
<dbReference type="InterPro" id="IPR011701">
    <property type="entry name" value="MFS"/>
</dbReference>
<feature type="transmembrane region" description="Helical" evidence="5">
    <location>
        <begin position="272"/>
        <end position="289"/>
    </location>
</feature>
<keyword evidence="2 5" id="KW-0812">Transmembrane</keyword>
<feature type="transmembrane region" description="Helical" evidence="5">
    <location>
        <begin position="70"/>
        <end position="89"/>
    </location>
</feature>
<dbReference type="InterPro" id="IPR036259">
    <property type="entry name" value="MFS_trans_sf"/>
</dbReference>
<dbReference type="InterPro" id="IPR020846">
    <property type="entry name" value="MFS_dom"/>
</dbReference>